<name>A0A0F3NQE5_ORITS</name>
<feature type="transmembrane region" description="Helical" evidence="1">
    <location>
        <begin position="12"/>
        <end position="35"/>
    </location>
</feature>
<dbReference type="EMBL" id="LAOA01000214">
    <property type="protein sequence ID" value="KJV69927.1"/>
    <property type="molecule type" value="Genomic_DNA"/>
</dbReference>
<dbReference type="AlphaFoldDB" id="A0A0F3NQE5"/>
<keyword evidence="1" id="KW-1133">Transmembrane helix</keyword>
<comment type="caution">
    <text evidence="2">The sequence shown here is derived from an EMBL/GenBank/DDBJ whole genome shotgun (WGS) entry which is preliminary data.</text>
</comment>
<protein>
    <submittedName>
        <fullName evidence="2">Putative membrane protein</fullName>
    </submittedName>
</protein>
<proteinExistence type="predicted"/>
<keyword evidence="1" id="KW-0472">Membrane</keyword>
<evidence type="ECO:0000313" key="3">
    <source>
        <dbReference type="Proteomes" id="UP000033671"/>
    </source>
</evidence>
<dbReference type="PROSITE" id="PS51257">
    <property type="entry name" value="PROKAR_LIPOPROTEIN"/>
    <property type="match status" value="1"/>
</dbReference>
<reference evidence="2 3" key="1">
    <citation type="submission" date="2015-01" db="EMBL/GenBank/DDBJ databases">
        <title>Genome Sequencing of Rickettsiales.</title>
        <authorList>
            <person name="Daugherty S.C."/>
            <person name="Su Q."/>
            <person name="Abolude K."/>
            <person name="Beier-Sexton M."/>
            <person name="Carlyon J.A."/>
            <person name="Carter R."/>
            <person name="Day N.P."/>
            <person name="Dumler S.J."/>
            <person name="Dyachenko V."/>
            <person name="Godinez A."/>
            <person name="Kurtti T.J."/>
            <person name="Lichay M."/>
            <person name="Mullins K.E."/>
            <person name="Ott S."/>
            <person name="Pappas-Brown V."/>
            <person name="Paris D.H."/>
            <person name="Patel P."/>
            <person name="Richards A.L."/>
            <person name="Sadzewicz L."/>
            <person name="Sears K."/>
            <person name="Seidman D."/>
            <person name="Sengamalay N."/>
            <person name="Stenos J."/>
            <person name="Tallon L.J."/>
            <person name="Vincent G."/>
            <person name="Fraser C.M."/>
            <person name="Munderloh U."/>
            <person name="Dunning-Hotopp J.C."/>
        </authorList>
    </citation>
    <scope>NUCLEOTIDE SEQUENCE [LARGE SCALE GENOMIC DNA]</scope>
    <source>
        <strain evidence="2 3">TA716</strain>
    </source>
</reference>
<organism evidence="2 3">
    <name type="scientific">Orientia tsutsugamushi str. TA716</name>
    <dbReference type="NCBI Taxonomy" id="1359175"/>
    <lineage>
        <taxon>Bacteria</taxon>
        <taxon>Pseudomonadati</taxon>
        <taxon>Pseudomonadota</taxon>
        <taxon>Alphaproteobacteria</taxon>
        <taxon>Rickettsiales</taxon>
        <taxon>Rickettsiaceae</taxon>
        <taxon>Rickettsieae</taxon>
        <taxon>Orientia</taxon>
    </lineage>
</organism>
<sequence length="38" mass="4161">MVKNNKDLLYKAALLASITQTIVLACLANIMLNLISQN</sequence>
<dbReference type="Proteomes" id="UP000033671">
    <property type="component" value="Unassembled WGS sequence"/>
</dbReference>
<gene>
    <name evidence="2" type="ORF">OTSTA716_2754</name>
</gene>
<evidence type="ECO:0000313" key="2">
    <source>
        <dbReference type="EMBL" id="KJV69927.1"/>
    </source>
</evidence>
<keyword evidence="1" id="KW-0812">Transmembrane</keyword>
<evidence type="ECO:0000256" key="1">
    <source>
        <dbReference type="SAM" id="Phobius"/>
    </source>
</evidence>
<accession>A0A0F3NQE5</accession>
<dbReference type="PATRIC" id="fig|1359175.3.peg.1488"/>